<evidence type="ECO:0000313" key="4">
    <source>
        <dbReference type="EMBL" id="OAV22558.1"/>
    </source>
</evidence>
<dbReference type="RefSeq" id="WP_064605145.1">
    <property type="nucleotide sequence ID" value="NZ_LXHQ01000052.1"/>
</dbReference>
<dbReference type="InterPro" id="IPR020672">
    <property type="entry name" value="Ribose5P_isomerase_typA_subgr"/>
</dbReference>
<feature type="binding site" evidence="3">
    <location>
        <position position="151"/>
    </location>
    <ligand>
        <name>substrate</name>
    </ligand>
</feature>
<dbReference type="GO" id="GO:0006014">
    <property type="term" value="P:D-ribose metabolic process"/>
    <property type="evidence" value="ECO:0007669"/>
    <property type="project" value="TreeGrafter"/>
</dbReference>
<comment type="similarity">
    <text evidence="3">Belongs to the ribose 5-phosphate isomerase family.</text>
</comment>
<accession>A0A198WRT0</accession>
<dbReference type="InterPro" id="IPR004788">
    <property type="entry name" value="Ribose5P_isomerase_type_A"/>
</dbReference>
<protein>
    <recommendedName>
        <fullName evidence="3">Ribose-5-phosphate isomerase A</fullName>
        <ecNumber evidence="3">5.3.1.6</ecNumber>
    </recommendedName>
    <alternativeName>
        <fullName evidence="3">Phosphoriboisomerase A</fullName>
        <shortName evidence="3">PRI</shortName>
    </alternativeName>
</protein>
<dbReference type="Gene3D" id="3.30.70.260">
    <property type="match status" value="1"/>
</dbReference>
<keyword evidence="2 3" id="KW-0413">Isomerase</keyword>
<dbReference type="NCBIfam" id="NF001924">
    <property type="entry name" value="PRK00702.1"/>
    <property type="match status" value="1"/>
</dbReference>
<feature type="binding site" evidence="3">
    <location>
        <begin position="124"/>
        <end position="127"/>
    </location>
    <ligand>
        <name>substrate</name>
    </ligand>
</feature>
<dbReference type="AlphaFoldDB" id="A0A198WRT0"/>
<dbReference type="HAMAP" id="MF_00170">
    <property type="entry name" value="Rib_5P_isom_A"/>
    <property type="match status" value="1"/>
</dbReference>
<feature type="binding site" evidence="3">
    <location>
        <begin position="111"/>
        <end position="114"/>
    </location>
    <ligand>
        <name>substrate</name>
    </ligand>
</feature>
<gene>
    <name evidence="3" type="primary">rpiA</name>
    <name evidence="4" type="ORF">AO370_2009</name>
</gene>
<dbReference type="Pfam" id="PF06026">
    <property type="entry name" value="Rib_5-P_isom_A"/>
    <property type="match status" value="1"/>
</dbReference>
<dbReference type="FunFam" id="3.40.50.1360:FF:000001">
    <property type="entry name" value="Ribose-5-phosphate isomerase A"/>
    <property type="match status" value="1"/>
</dbReference>
<dbReference type="EMBL" id="LXHQ01000052">
    <property type="protein sequence ID" value="OAV22558.1"/>
    <property type="molecule type" value="Genomic_DNA"/>
</dbReference>
<dbReference type="PANTHER" id="PTHR11934:SF0">
    <property type="entry name" value="RIBOSE-5-PHOSPHATE ISOMERASE"/>
    <property type="match status" value="1"/>
</dbReference>
<evidence type="ECO:0000313" key="5">
    <source>
        <dbReference type="Proteomes" id="UP000078295"/>
    </source>
</evidence>
<sequence>MKITKLIKNGLVFGHFGVKLAKFLLETVMTATDPKLAQKQSAAKAALSHIEDGMILGVGTGSTVNCLIELLPKVHLKGAVASSQVTEDKLKALGIEIYDLNQVGVLDLYIDGADEIDAKGNMIKGGGGALTREKIVAAASKQFICMVDDSKIVDILGKFPVAIEVLPQARSYVARELVAMGGDPVYREGFVTDYGNVILDTYDLDITDAAKMENILNNIVGVVCHGVFASQSADLMLKAGSTGVETVKF</sequence>
<dbReference type="OrthoDB" id="5870696at2"/>
<dbReference type="GO" id="GO:0004751">
    <property type="term" value="F:ribose-5-phosphate isomerase activity"/>
    <property type="evidence" value="ECO:0007669"/>
    <property type="project" value="UniProtKB-UniRule"/>
</dbReference>
<reference evidence="4 5" key="1">
    <citation type="journal article" date="2016" name="Genome Biol. Evol.">
        <title>Comparative Genomic Analyses of the Moraxella catarrhalis Serosensitive and Seroresistant Lineages Demonstrate Their Independent Evolution.</title>
        <authorList>
            <person name="Earl J.P."/>
            <person name="de Vries S.P."/>
            <person name="Ahmed A."/>
            <person name="Powell E."/>
            <person name="Schultz M.P."/>
            <person name="Hermans P.W."/>
            <person name="Hill D.J."/>
            <person name="Zhou Z."/>
            <person name="Constantinidou C.I."/>
            <person name="Hu F.Z."/>
            <person name="Bootsma H.J."/>
            <person name="Ehrlich G.D."/>
        </authorList>
    </citation>
    <scope>NUCLEOTIDE SEQUENCE [LARGE SCALE GENOMIC DNA]</scope>
    <source>
        <strain evidence="4 5">F23</strain>
    </source>
</reference>
<dbReference type="EC" id="5.3.1.6" evidence="3"/>
<evidence type="ECO:0000256" key="3">
    <source>
        <dbReference type="HAMAP-Rule" id="MF_00170"/>
    </source>
</evidence>
<dbReference type="GO" id="GO:0005829">
    <property type="term" value="C:cytosol"/>
    <property type="evidence" value="ECO:0007669"/>
    <property type="project" value="TreeGrafter"/>
</dbReference>
<comment type="function">
    <text evidence="3">Catalyzes the reversible conversion of ribose-5-phosphate to ribulose 5-phosphate.</text>
</comment>
<feature type="active site" description="Proton acceptor" evidence="3">
    <location>
        <position position="133"/>
    </location>
</feature>
<name>A0A198WRT0_MORCA</name>
<comment type="caution">
    <text evidence="4">The sequence shown here is derived from an EMBL/GenBank/DDBJ whole genome shotgun (WGS) entry which is preliminary data.</text>
</comment>
<evidence type="ECO:0000256" key="1">
    <source>
        <dbReference type="ARBA" id="ARBA00001713"/>
    </source>
</evidence>
<dbReference type="CDD" id="cd01398">
    <property type="entry name" value="RPI_A"/>
    <property type="match status" value="1"/>
</dbReference>
<dbReference type="SUPFAM" id="SSF100950">
    <property type="entry name" value="NagB/RpiA/CoA transferase-like"/>
    <property type="match status" value="1"/>
</dbReference>
<dbReference type="SUPFAM" id="SSF75445">
    <property type="entry name" value="D-ribose-5-phosphate isomerase (RpiA), lid domain"/>
    <property type="match status" value="1"/>
</dbReference>
<comment type="catalytic activity">
    <reaction evidence="1 3">
        <text>aldehydo-D-ribose 5-phosphate = D-ribulose 5-phosphate</text>
        <dbReference type="Rhea" id="RHEA:14657"/>
        <dbReference type="ChEBI" id="CHEBI:58121"/>
        <dbReference type="ChEBI" id="CHEBI:58273"/>
        <dbReference type="EC" id="5.3.1.6"/>
    </reaction>
</comment>
<comment type="pathway">
    <text evidence="3">Carbohydrate degradation; pentose phosphate pathway; D-ribose 5-phosphate from D-ribulose 5-phosphate (non-oxidative stage): step 1/1.</text>
</comment>
<proteinExistence type="inferred from homology"/>
<dbReference type="PANTHER" id="PTHR11934">
    <property type="entry name" value="RIBOSE-5-PHOSPHATE ISOMERASE"/>
    <property type="match status" value="1"/>
</dbReference>
<dbReference type="Proteomes" id="UP000078295">
    <property type="component" value="Unassembled WGS sequence"/>
</dbReference>
<dbReference type="Gene3D" id="3.40.50.1360">
    <property type="match status" value="1"/>
</dbReference>
<evidence type="ECO:0000256" key="2">
    <source>
        <dbReference type="ARBA" id="ARBA00023235"/>
    </source>
</evidence>
<dbReference type="InterPro" id="IPR037171">
    <property type="entry name" value="NagB/RpiA_transferase-like"/>
</dbReference>
<dbReference type="GO" id="GO:0009052">
    <property type="term" value="P:pentose-phosphate shunt, non-oxidative branch"/>
    <property type="evidence" value="ECO:0007669"/>
    <property type="project" value="UniProtKB-UniRule"/>
</dbReference>
<organism evidence="4 5">
    <name type="scientific">Moraxella catarrhalis</name>
    <name type="common">Branhamella catarrhalis</name>
    <dbReference type="NCBI Taxonomy" id="480"/>
    <lineage>
        <taxon>Bacteria</taxon>
        <taxon>Pseudomonadati</taxon>
        <taxon>Pseudomonadota</taxon>
        <taxon>Gammaproteobacteria</taxon>
        <taxon>Moraxellales</taxon>
        <taxon>Moraxellaceae</taxon>
        <taxon>Moraxella</taxon>
    </lineage>
</organism>
<feature type="binding site" evidence="3">
    <location>
        <begin position="60"/>
        <end position="63"/>
    </location>
    <ligand>
        <name>substrate</name>
    </ligand>
</feature>
<comment type="subunit">
    <text evidence="3">Homodimer.</text>
</comment>
<dbReference type="NCBIfam" id="TIGR00021">
    <property type="entry name" value="rpiA"/>
    <property type="match status" value="1"/>
</dbReference>